<gene>
    <name evidence="2" type="ORF">SAMN05878282_101580</name>
</gene>
<evidence type="ECO:0000259" key="1">
    <source>
        <dbReference type="Pfam" id="PF14488"/>
    </source>
</evidence>
<protein>
    <recommendedName>
        <fullName evidence="1">DUF4434 domain-containing protein</fullName>
    </recommendedName>
</protein>
<sequence length="260" mass="28992">MAPAWGEVLFYQPQSRDARHEAAQWQTLWQATRLAGVDTLVVQWTRHGEEDFGGAEGWLRASLEQASQAGLSLVLGLQHDPLYFTRAADAEGLPFYWQRLFAGYRQQQVALAAWHLPVAGWYLPAELDDRSLGSPALRAAFAAQLQSFRQEQRLPLHLSAFSAGRLSPAAYADWLTTLQVPGIQLWWQDGAGTAALPADARARYRAALPCAVGLIHEAFRQTSTAGQPFRAEPQEPEVDSGCHPRAVFSLRYRPWGRPLY</sequence>
<name>A0A1N6NVS5_AQUAC</name>
<dbReference type="Proteomes" id="UP000185841">
    <property type="component" value="Unassembled WGS sequence"/>
</dbReference>
<dbReference type="Pfam" id="PF14488">
    <property type="entry name" value="DUF4434"/>
    <property type="match status" value="1"/>
</dbReference>
<dbReference type="AlphaFoldDB" id="A0A1N6NVS5"/>
<reference evidence="2 3" key="1">
    <citation type="submission" date="2017-01" db="EMBL/GenBank/DDBJ databases">
        <authorList>
            <person name="Mah S.A."/>
            <person name="Swanson W.J."/>
            <person name="Moy G.W."/>
            <person name="Vacquier V.D."/>
        </authorList>
    </citation>
    <scope>NUCLEOTIDE SEQUENCE [LARGE SCALE GENOMIC DNA]</scope>
    <source>
        <strain evidence="2 3">RU36E</strain>
    </source>
</reference>
<evidence type="ECO:0000313" key="2">
    <source>
        <dbReference type="EMBL" id="SIP96238.1"/>
    </source>
</evidence>
<organism evidence="2 3">
    <name type="scientific">Aquipseudomonas alcaligenes</name>
    <name type="common">Pseudomonas alcaligenes</name>
    <dbReference type="NCBI Taxonomy" id="43263"/>
    <lineage>
        <taxon>Bacteria</taxon>
        <taxon>Pseudomonadati</taxon>
        <taxon>Pseudomonadota</taxon>
        <taxon>Gammaproteobacteria</taxon>
        <taxon>Pseudomonadales</taxon>
        <taxon>Pseudomonadaceae</taxon>
        <taxon>Aquipseudomonas</taxon>
    </lineage>
</organism>
<feature type="domain" description="DUF4434" evidence="1">
    <location>
        <begin position="10"/>
        <end position="209"/>
    </location>
</feature>
<dbReference type="EMBL" id="FTMP01000001">
    <property type="protein sequence ID" value="SIP96238.1"/>
    <property type="molecule type" value="Genomic_DNA"/>
</dbReference>
<dbReference type="RefSeq" id="WP_254843326.1">
    <property type="nucleotide sequence ID" value="NZ_FTMP01000001.1"/>
</dbReference>
<dbReference type="InterPro" id="IPR027849">
    <property type="entry name" value="DUF4434"/>
</dbReference>
<proteinExistence type="predicted"/>
<accession>A0A1N6NVS5</accession>
<evidence type="ECO:0000313" key="3">
    <source>
        <dbReference type="Proteomes" id="UP000185841"/>
    </source>
</evidence>
<dbReference type="Gene3D" id="3.20.20.80">
    <property type="entry name" value="Glycosidases"/>
    <property type="match status" value="1"/>
</dbReference>